<dbReference type="EnsemblMetazoa" id="XM_022810516">
    <property type="protein sequence ID" value="XP_022666251"/>
    <property type="gene ID" value="LOC111252486"/>
</dbReference>
<feature type="compositionally biased region" description="Basic and acidic residues" evidence="1">
    <location>
        <begin position="88"/>
        <end position="97"/>
    </location>
</feature>
<accession>A0A7M7MCI5</accession>
<dbReference type="Proteomes" id="UP000594260">
    <property type="component" value="Unplaced"/>
</dbReference>
<feature type="region of interest" description="Disordered" evidence="1">
    <location>
        <begin position="74"/>
        <end position="108"/>
    </location>
</feature>
<proteinExistence type="predicted"/>
<dbReference type="RefSeq" id="XP_022666251.1">
    <property type="nucleotide sequence ID" value="XM_022810516.1"/>
</dbReference>
<dbReference type="GeneID" id="111252486"/>
<name>A0A7M7MCI5_VARDE</name>
<evidence type="ECO:0000313" key="2">
    <source>
        <dbReference type="EnsemblMetazoa" id="XP_022666251"/>
    </source>
</evidence>
<organism evidence="2 3">
    <name type="scientific">Varroa destructor</name>
    <name type="common">Honeybee mite</name>
    <dbReference type="NCBI Taxonomy" id="109461"/>
    <lineage>
        <taxon>Eukaryota</taxon>
        <taxon>Metazoa</taxon>
        <taxon>Ecdysozoa</taxon>
        <taxon>Arthropoda</taxon>
        <taxon>Chelicerata</taxon>
        <taxon>Arachnida</taxon>
        <taxon>Acari</taxon>
        <taxon>Parasitiformes</taxon>
        <taxon>Mesostigmata</taxon>
        <taxon>Gamasina</taxon>
        <taxon>Dermanyssoidea</taxon>
        <taxon>Varroidae</taxon>
        <taxon>Varroa</taxon>
    </lineage>
</organism>
<keyword evidence="3" id="KW-1185">Reference proteome</keyword>
<evidence type="ECO:0000313" key="3">
    <source>
        <dbReference type="Proteomes" id="UP000594260"/>
    </source>
</evidence>
<dbReference type="InParanoid" id="A0A7M7MCI5"/>
<protein>
    <submittedName>
        <fullName evidence="2">Uncharacterized protein</fullName>
    </submittedName>
</protein>
<dbReference type="KEGG" id="vde:111252486"/>
<dbReference type="AlphaFoldDB" id="A0A7M7MCI5"/>
<evidence type="ECO:0000256" key="1">
    <source>
        <dbReference type="SAM" id="MobiDB-lite"/>
    </source>
</evidence>
<sequence>MLIIFFLERAMFQEPIESSDFEEVVEKSEVRAALVDELLVSTESQTTENVPRSHNRKWVPFDCVLAEFRSNQSTIDNQRDLSPSTGQEENRPVKNKAESNNAGTKKPVKIDLNAQFKSSKLVKTSSRCTGQKFVPSKAYENVLKYKSTVFTRVKSGMKSKPSLLGPLQKKAKETGKNAIASNDKKRERLSSLFCCFRLKR</sequence>
<reference evidence="2" key="1">
    <citation type="submission" date="2021-01" db="UniProtKB">
        <authorList>
            <consortium name="EnsemblMetazoa"/>
        </authorList>
    </citation>
    <scope>IDENTIFICATION</scope>
</reference>
<feature type="compositionally biased region" description="Polar residues" evidence="1">
    <location>
        <begin position="74"/>
        <end position="87"/>
    </location>
</feature>